<feature type="transmembrane region" description="Helical" evidence="1">
    <location>
        <begin position="15"/>
        <end position="34"/>
    </location>
</feature>
<protein>
    <submittedName>
        <fullName evidence="2">Uncharacterized protein</fullName>
    </submittedName>
</protein>
<dbReference type="AlphaFoldDB" id="A0A644WCS5"/>
<proteinExistence type="predicted"/>
<reference evidence="2" key="1">
    <citation type="submission" date="2019-08" db="EMBL/GenBank/DDBJ databases">
        <authorList>
            <person name="Kucharzyk K."/>
            <person name="Murdoch R.W."/>
            <person name="Higgins S."/>
            <person name="Loffler F."/>
        </authorList>
    </citation>
    <scope>NUCLEOTIDE SEQUENCE</scope>
</reference>
<organism evidence="2">
    <name type="scientific">bioreactor metagenome</name>
    <dbReference type="NCBI Taxonomy" id="1076179"/>
    <lineage>
        <taxon>unclassified sequences</taxon>
        <taxon>metagenomes</taxon>
        <taxon>ecological metagenomes</taxon>
    </lineage>
</organism>
<evidence type="ECO:0000256" key="1">
    <source>
        <dbReference type="SAM" id="Phobius"/>
    </source>
</evidence>
<evidence type="ECO:0000313" key="2">
    <source>
        <dbReference type="EMBL" id="MPM00134.1"/>
    </source>
</evidence>
<keyword evidence="1" id="KW-1133">Transmembrane helix</keyword>
<sequence length="115" mass="12232">MKNPVNRPTLFLTELILDLFIFAVCTVVCASLLVKATGMSRESAELTRAVYLAQSAAEAFQAEEPLPVGEQDGLFLSAALSEDSGLRTAEITIFSADGRLIYALTTSCLGKGDVS</sequence>
<keyword evidence="1" id="KW-0472">Membrane</keyword>
<keyword evidence="1" id="KW-0812">Transmembrane</keyword>
<dbReference type="EMBL" id="VSSQ01000710">
    <property type="protein sequence ID" value="MPM00134.1"/>
    <property type="molecule type" value="Genomic_DNA"/>
</dbReference>
<comment type="caution">
    <text evidence="2">The sequence shown here is derived from an EMBL/GenBank/DDBJ whole genome shotgun (WGS) entry which is preliminary data.</text>
</comment>
<accession>A0A644WCS5</accession>
<gene>
    <name evidence="2" type="ORF">SDC9_46357</name>
</gene>
<name>A0A644WCS5_9ZZZZ</name>